<evidence type="ECO:0000256" key="1">
    <source>
        <dbReference type="ARBA" id="ARBA00023015"/>
    </source>
</evidence>
<dbReference type="RefSeq" id="WP_169552886.1">
    <property type="nucleotide sequence ID" value="NZ_CP051677.1"/>
</dbReference>
<dbReference type="InterPro" id="IPR009057">
    <property type="entry name" value="Homeodomain-like_sf"/>
</dbReference>
<name>A0A7L5DR23_9BACT</name>
<evidence type="ECO:0000256" key="3">
    <source>
        <dbReference type="ARBA" id="ARBA00023163"/>
    </source>
</evidence>
<dbReference type="PRINTS" id="PR00032">
    <property type="entry name" value="HTHARAC"/>
</dbReference>
<keyword evidence="3" id="KW-0804">Transcription</keyword>
<dbReference type="GO" id="GO:0003700">
    <property type="term" value="F:DNA-binding transcription factor activity"/>
    <property type="evidence" value="ECO:0007669"/>
    <property type="project" value="InterPro"/>
</dbReference>
<gene>
    <name evidence="5" type="ORF">HH216_22415</name>
</gene>
<dbReference type="PROSITE" id="PS01124">
    <property type="entry name" value="HTH_ARAC_FAMILY_2"/>
    <property type="match status" value="1"/>
</dbReference>
<dbReference type="SMART" id="SM00342">
    <property type="entry name" value="HTH_ARAC"/>
    <property type="match status" value="1"/>
</dbReference>
<dbReference type="GO" id="GO:0043565">
    <property type="term" value="F:sequence-specific DNA binding"/>
    <property type="evidence" value="ECO:0007669"/>
    <property type="project" value="InterPro"/>
</dbReference>
<reference evidence="5 6" key="1">
    <citation type="submission" date="2020-04" db="EMBL/GenBank/DDBJ databases">
        <title>Genome sequencing of novel species.</title>
        <authorList>
            <person name="Heo J."/>
            <person name="Kim S.-J."/>
            <person name="Kim J.-S."/>
            <person name="Hong S.-B."/>
            <person name="Kwon S.-W."/>
        </authorList>
    </citation>
    <scope>NUCLEOTIDE SEQUENCE [LARGE SCALE GENOMIC DNA]</scope>
    <source>
        <strain evidence="5 6">CJU-R4</strain>
    </source>
</reference>
<evidence type="ECO:0000259" key="4">
    <source>
        <dbReference type="PROSITE" id="PS01124"/>
    </source>
</evidence>
<dbReference type="AlphaFoldDB" id="A0A7L5DR23"/>
<dbReference type="InterPro" id="IPR018060">
    <property type="entry name" value="HTH_AraC"/>
</dbReference>
<evidence type="ECO:0000256" key="2">
    <source>
        <dbReference type="ARBA" id="ARBA00023125"/>
    </source>
</evidence>
<keyword evidence="1" id="KW-0805">Transcription regulation</keyword>
<keyword evidence="2" id="KW-0238">DNA-binding</keyword>
<proteinExistence type="predicted"/>
<dbReference type="KEGG" id="srho:HH216_22415"/>
<accession>A0A7L5DR23</accession>
<dbReference type="Gene3D" id="1.10.10.60">
    <property type="entry name" value="Homeodomain-like"/>
    <property type="match status" value="1"/>
</dbReference>
<dbReference type="PANTHER" id="PTHR43280:SF32">
    <property type="entry name" value="TRANSCRIPTIONAL REGULATORY PROTEIN"/>
    <property type="match status" value="1"/>
</dbReference>
<dbReference type="EMBL" id="CP051677">
    <property type="protein sequence ID" value="QJD80866.1"/>
    <property type="molecule type" value="Genomic_DNA"/>
</dbReference>
<dbReference type="PANTHER" id="PTHR43280">
    <property type="entry name" value="ARAC-FAMILY TRANSCRIPTIONAL REGULATOR"/>
    <property type="match status" value="1"/>
</dbReference>
<dbReference type="Pfam" id="PF12833">
    <property type="entry name" value="HTH_18"/>
    <property type="match status" value="1"/>
</dbReference>
<dbReference type="InterPro" id="IPR020449">
    <property type="entry name" value="Tscrpt_reg_AraC-type_HTH"/>
</dbReference>
<evidence type="ECO:0000313" key="6">
    <source>
        <dbReference type="Proteomes" id="UP000501128"/>
    </source>
</evidence>
<dbReference type="SUPFAM" id="SSF46689">
    <property type="entry name" value="Homeodomain-like"/>
    <property type="match status" value="1"/>
</dbReference>
<dbReference type="Proteomes" id="UP000501128">
    <property type="component" value="Chromosome"/>
</dbReference>
<evidence type="ECO:0000313" key="5">
    <source>
        <dbReference type="EMBL" id="QJD80866.1"/>
    </source>
</evidence>
<protein>
    <submittedName>
        <fullName evidence="5">Helix-turn-helix transcriptional regulator</fullName>
    </submittedName>
</protein>
<sequence length="298" mass="34697">MLAIYRDPTTNGTIRLIENEAGFYRQFFDETTAADQVQTGRQQRLLTVVWNTGADQRVVIDGLAYWLPSQTVLPLVVNQTFRFERAETIVAWQFDREFYCIIDHDREVSCSGLLFYGRPEPLFLHLTSSEQTKLEALLVVFNDEFGTRDTIQGEMLRMLLKRLIIKMTRLAKTQYLVETLSDSGLELIRQYRMLVEQNYRQQHQVGFYADKLNRSPKTLTNVFTLHGQDSPLQIIHDRLGLEARRLLTFTDKSAKEISYELGFDELSNFSRFFKKLIGVPPSEFKEQSRRVDKSPSAF</sequence>
<organism evidence="5 6">
    <name type="scientific">Spirosoma rhododendri</name>
    <dbReference type="NCBI Taxonomy" id="2728024"/>
    <lineage>
        <taxon>Bacteria</taxon>
        <taxon>Pseudomonadati</taxon>
        <taxon>Bacteroidota</taxon>
        <taxon>Cytophagia</taxon>
        <taxon>Cytophagales</taxon>
        <taxon>Cytophagaceae</taxon>
        <taxon>Spirosoma</taxon>
    </lineage>
</organism>
<feature type="domain" description="HTH araC/xylS-type" evidence="4">
    <location>
        <begin position="189"/>
        <end position="287"/>
    </location>
</feature>
<keyword evidence="6" id="KW-1185">Reference proteome</keyword>